<gene>
    <name evidence="1" type="ORF">BDN72DRAFT_781697</name>
</gene>
<evidence type="ECO:0000313" key="1">
    <source>
        <dbReference type="EMBL" id="TFK58715.1"/>
    </source>
</evidence>
<name>A0ACD2ZZV4_9AGAR</name>
<keyword evidence="2" id="KW-1185">Reference proteome</keyword>
<accession>A0ACD2ZZV4</accession>
<evidence type="ECO:0000313" key="2">
    <source>
        <dbReference type="Proteomes" id="UP000308600"/>
    </source>
</evidence>
<dbReference type="Proteomes" id="UP000308600">
    <property type="component" value="Unassembled WGS sequence"/>
</dbReference>
<sequence>MHLVFVNLIKNLVLLWTGKFKGLDEGSGEYVLSPKTWEEIGSATALSGSTIPSAYGARPQNVADDKVSCTADSWSFWMQYIGPVVLNKRFRSSIYYDHFLDLVRLIRLCLQFELKRGEIVTIRVGFQRWVTKYEELYYQHDPNRAATCPVTIHALLHIADGIEEAGPVWTYWAFPMERFCGFLQPSIKSRRFPFANIDNYVVSSAQLTQIKNRYNLYNELLLKPAVTAISRREYSVPAYQTCVLLPPRVKSPELPVGIIEKIVVSLATRYNVSMAKSRKHFSIKNLQLFGRVERLDGGDIMTASLVKKSTAEDRRDASFVRYEQLVDKNARRRNAPVDLTPETFYGQLQYLFVVEVPATRDLGLASPETLILACIHTCDVEAENSLDMHYYKKQGRVEVVDVTTVQCLVGRVKVDKKWWAIIDRSGGMARPEFVDPSDSS</sequence>
<protein>
    <submittedName>
        <fullName evidence="1">Uncharacterized protein</fullName>
    </submittedName>
</protein>
<organism evidence="1 2">
    <name type="scientific">Pluteus cervinus</name>
    <dbReference type="NCBI Taxonomy" id="181527"/>
    <lineage>
        <taxon>Eukaryota</taxon>
        <taxon>Fungi</taxon>
        <taxon>Dikarya</taxon>
        <taxon>Basidiomycota</taxon>
        <taxon>Agaricomycotina</taxon>
        <taxon>Agaricomycetes</taxon>
        <taxon>Agaricomycetidae</taxon>
        <taxon>Agaricales</taxon>
        <taxon>Pluteineae</taxon>
        <taxon>Pluteaceae</taxon>
        <taxon>Pluteus</taxon>
    </lineage>
</organism>
<dbReference type="EMBL" id="ML209223">
    <property type="protein sequence ID" value="TFK58715.1"/>
    <property type="molecule type" value="Genomic_DNA"/>
</dbReference>
<proteinExistence type="predicted"/>
<reference evidence="1 2" key="1">
    <citation type="journal article" date="2019" name="Nat. Ecol. Evol.">
        <title>Megaphylogeny resolves global patterns of mushroom evolution.</title>
        <authorList>
            <person name="Varga T."/>
            <person name="Krizsan K."/>
            <person name="Foldi C."/>
            <person name="Dima B."/>
            <person name="Sanchez-Garcia M."/>
            <person name="Sanchez-Ramirez S."/>
            <person name="Szollosi G.J."/>
            <person name="Szarkandi J.G."/>
            <person name="Papp V."/>
            <person name="Albert L."/>
            <person name="Andreopoulos W."/>
            <person name="Angelini C."/>
            <person name="Antonin V."/>
            <person name="Barry K.W."/>
            <person name="Bougher N.L."/>
            <person name="Buchanan P."/>
            <person name="Buyck B."/>
            <person name="Bense V."/>
            <person name="Catcheside P."/>
            <person name="Chovatia M."/>
            <person name="Cooper J."/>
            <person name="Damon W."/>
            <person name="Desjardin D."/>
            <person name="Finy P."/>
            <person name="Geml J."/>
            <person name="Haridas S."/>
            <person name="Hughes K."/>
            <person name="Justo A."/>
            <person name="Karasinski D."/>
            <person name="Kautmanova I."/>
            <person name="Kiss B."/>
            <person name="Kocsube S."/>
            <person name="Kotiranta H."/>
            <person name="LaButti K.M."/>
            <person name="Lechner B.E."/>
            <person name="Liimatainen K."/>
            <person name="Lipzen A."/>
            <person name="Lukacs Z."/>
            <person name="Mihaltcheva S."/>
            <person name="Morgado L.N."/>
            <person name="Niskanen T."/>
            <person name="Noordeloos M.E."/>
            <person name="Ohm R.A."/>
            <person name="Ortiz-Santana B."/>
            <person name="Ovrebo C."/>
            <person name="Racz N."/>
            <person name="Riley R."/>
            <person name="Savchenko A."/>
            <person name="Shiryaev A."/>
            <person name="Soop K."/>
            <person name="Spirin V."/>
            <person name="Szebenyi C."/>
            <person name="Tomsovsky M."/>
            <person name="Tulloss R.E."/>
            <person name="Uehling J."/>
            <person name="Grigoriev I.V."/>
            <person name="Vagvolgyi C."/>
            <person name="Papp T."/>
            <person name="Martin F.M."/>
            <person name="Miettinen O."/>
            <person name="Hibbett D.S."/>
            <person name="Nagy L.G."/>
        </authorList>
    </citation>
    <scope>NUCLEOTIDE SEQUENCE [LARGE SCALE GENOMIC DNA]</scope>
    <source>
        <strain evidence="1 2">NL-1719</strain>
    </source>
</reference>